<evidence type="ECO:0000256" key="1">
    <source>
        <dbReference type="SAM" id="MobiDB-lite"/>
    </source>
</evidence>
<feature type="region of interest" description="Disordered" evidence="1">
    <location>
        <begin position="24"/>
        <end position="44"/>
    </location>
</feature>
<evidence type="ECO:0000313" key="2">
    <source>
        <dbReference type="EMBL" id="MBA9050967.1"/>
    </source>
</evidence>
<sequence>MLPAWSRLPALLFVLVAIQIDPAVGSRGEDCSDGGDCGSSGEVHRDILSKITEYP</sequence>
<dbReference type="EMBL" id="JACJIJ010000001">
    <property type="protein sequence ID" value="MBA9050967.1"/>
    <property type="molecule type" value="Genomic_DNA"/>
</dbReference>
<proteinExistence type="predicted"/>
<organism evidence="2 3">
    <name type="scientific">Streptomyces murinus</name>
    <dbReference type="NCBI Taxonomy" id="33900"/>
    <lineage>
        <taxon>Bacteria</taxon>
        <taxon>Bacillati</taxon>
        <taxon>Actinomycetota</taxon>
        <taxon>Actinomycetes</taxon>
        <taxon>Kitasatosporales</taxon>
        <taxon>Streptomycetaceae</taxon>
        <taxon>Streptomyces</taxon>
    </lineage>
</organism>
<reference evidence="2 3" key="1">
    <citation type="submission" date="2020-08" db="EMBL/GenBank/DDBJ databases">
        <title>Sequencing the genomes of 1000 actinobacteria strains.</title>
        <authorList>
            <person name="Klenk H.-P."/>
        </authorList>
    </citation>
    <scope>NUCLEOTIDE SEQUENCE [LARGE SCALE GENOMIC DNA]</scope>
    <source>
        <strain evidence="2 3">DSM 41827</strain>
    </source>
</reference>
<keyword evidence="3" id="KW-1185">Reference proteome</keyword>
<gene>
    <name evidence="2" type="ORF">HDA42_000142</name>
</gene>
<comment type="caution">
    <text evidence="2">The sequence shown here is derived from an EMBL/GenBank/DDBJ whole genome shotgun (WGS) entry which is preliminary data.</text>
</comment>
<dbReference type="AlphaFoldDB" id="A0A7W3RIG5"/>
<protein>
    <submittedName>
        <fullName evidence="2">Uncharacterized protein</fullName>
    </submittedName>
</protein>
<evidence type="ECO:0000313" key="3">
    <source>
        <dbReference type="Proteomes" id="UP000577386"/>
    </source>
</evidence>
<name>A0A7W3RIG5_STRMR</name>
<accession>A0A7W3RIG5</accession>
<dbReference type="Proteomes" id="UP000577386">
    <property type="component" value="Unassembled WGS sequence"/>
</dbReference>